<evidence type="ECO:0000313" key="4">
    <source>
        <dbReference type="Proteomes" id="UP000054359"/>
    </source>
</evidence>
<feature type="chain" id="PRO_5001830725" evidence="2">
    <location>
        <begin position="21"/>
        <end position="197"/>
    </location>
</feature>
<dbReference type="Proteomes" id="UP000054359">
    <property type="component" value="Unassembled WGS sequence"/>
</dbReference>
<dbReference type="PROSITE" id="PS51257">
    <property type="entry name" value="PROKAR_LIPOPROTEIN"/>
    <property type="match status" value="1"/>
</dbReference>
<dbReference type="PANTHER" id="PTHR11220:SF1">
    <property type="entry name" value="HEME-BINDING PROTEIN 2"/>
    <property type="match status" value="1"/>
</dbReference>
<dbReference type="AlphaFoldDB" id="A0A087UPM6"/>
<feature type="non-terminal residue" evidence="3">
    <location>
        <position position="197"/>
    </location>
</feature>
<dbReference type="OMA" id="CATYECP"/>
<organism evidence="3 4">
    <name type="scientific">Stegodyphus mimosarum</name>
    <name type="common">African social velvet spider</name>
    <dbReference type="NCBI Taxonomy" id="407821"/>
    <lineage>
        <taxon>Eukaryota</taxon>
        <taxon>Metazoa</taxon>
        <taxon>Ecdysozoa</taxon>
        <taxon>Arthropoda</taxon>
        <taxon>Chelicerata</taxon>
        <taxon>Arachnida</taxon>
        <taxon>Araneae</taxon>
        <taxon>Araneomorphae</taxon>
        <taxon>Entelegynae</taxon>
        <taxon>Eresoidea</taxon>
        <taxon>Eresidae</taxon>
        <taxon>Stegodyphus</taxon>
    </lineage>
</organism>
<evidence type="ECO:0000313" key="3">
    <source>
        <dbReference type="EMBL" id="KFM79315.1"/>
    </source>
</evidence>
<dbReference type="SUPFAM" id="SSF55136">
    <property type="entry name" value="Probable bacterial effector-binding domain"/>
    <property type="match status" value="1"/>
</dbReference>
<protein>
    <submittedName>
        <fullName evidence="3">Heme-binding protein 2</fullName>
    </submittedName>
</protein>
<dbReference type="FunFam" id="3.20.80.10:FF:000002">
    <property type="entry name" value="Heme-binding protein 2"/>
    <property type="match status" value="1"/>
</dbReference>
<sequence length="197" mass="22726">MWKIALLIAVIGSTAQGCLYKNLECPDYIVVEQHPDYEVRSYPALTWATVEEESMLSRIAQVKAFRRLFKYISGKNDKGITINMTVPVRMLVTDHESYTAVEMSFMVPSIHADNPPAPNDTGIIVKKEEPTLYAVRSFPGYVWRRGTWKEEAQKLADSLKNDDTVIKTKYYQVGYDAPFDFFDRRNEVWMVKRAGER</sequence>
<dbReference type="Pfam" id="PF04832">
    <property type="entry name" value="SOUL"/>
    <property type="match status" value="1"/>
</dbReference>
<proteinExistence type="inferred from homology"/>
<feature type="signal peptide" evidence="2">
    <location>
        <begin position="1"/>
        <end position="20"/>
    </location>
</feature>
<evidence type="ECO:0000256" key="2">
    <source>
        <dbReference type="SAM" id="SignalP"/>
    </source>
</evidence>
<keyword evidence="4" id="KW-1185">Reference proteome</keyword>
<dbReference type="OrthoDB" id="6412448at2759"/>
<dbReference type="EMBL" id="KK120899">
    <property type="protein sequence ID" value="KFM79315.1"/>
    <property type="molecule type" value="Genomic_DNA"/>
</dbReference>
<dbReference type="PANTHER" id="PTHR11220">
    <property type="entry name" value="HEME-BINDING PROTEIN-RELATED"/>
    <property type="match status" value="1"/>
</dbReference>
<dbReference type="InterPro" id="IPR011256">
    <property type="entry name" value="Reg_factor_effector_dom_sf"/>
</dbReference>
<gene>
    <name evidence="3" type="ORF">X975_04770</name>
</gene>
<name>A0A087UPM6_STEMI</name>
<dbReference type="STRING" id="407821.A0A087UPM6"/>
<dbReference type="InterPro" id="IPR006917">
    <property type="entry name" value="SOUL_heme-bd"/>
</dbReference>
<comment type="similarity">
    <text evidence="1">Belongs to the HEBP family.</text>
</comment>
<accession>A0A087UPM6</accession>
<reference evidence="3 4" key="1">
    <citation type="submission" date="2013-11" db="EMBL/GenBank/DDBJ databases">
        <title>Genome sequencing of Stegodyphus mimosarum.</title>
        <authorList>
            <person name="Bechsgaard J."/>
        </authorList>
    </citation>
    <scope>NUCLEOTIDE SEQUENCE [LARGE SCALE GENOMIC DNA]</scope>
</reference>
<evidence type="ECO:0000256" key="1">
    <source>
        <dbReference type="ARBA" id="ARBA00009817"/>
    </source>
</evidence>
<keyword evidence="2" id="KW-0732">Signal</keyword>
<dbReference type="Gene3D" id="3.20.80.10">
    <property type="entry name" value="Regulatory factor, effector binding domain"/>
    <property type="match status" value="1"/>
</dbReference>